<sequence length="75" mass="8243">IEIKRHIPPPPFSDPHHGPGTWREQSDVDLYKVTQTRVVVEYPPLEPLHTSPSPPAPSSPTAKLTILSALAIEDS</sequence>
<organism evidence="2 3">
    <name type="scientific">Parachaetomium inaequale</name>
    <dbReference type="NCBI Taxonomy" id="2588326"/>
    <lineage>
        <taxon>Eukaryota</taxon>
        <taxon>Fungi</taxon>
        <taxon>Dikarya</taxon>
        <taxon>Ascomycota</taxon>
        <taxon>Pezizomycotina</taxon>
        <taxon>Sordariomycetes</taxon>
        <taxon>Sordariomycetidae</taxon>
        <taxon>Sordariales</taxon>
        <taxon>Chaetomiaceae</taxon>
        <taxon>Parachaetomium</taxon>
    </lineage>
</organism>
<gene>
    <name evidence="2" type="ORF">C8A01DRAFT_21040</name>
</gene>
<evidence type="ECO:0000313" key="2">
    <source>
        <dbReference type="EMBL" id="KAK4031804.1"/>
    </source>
</evidence>
<name>A0AAN6P4V4_9PEZI</name>
<protein>
    <submittedName>
        <fullName evidence="2">Uncharacterized protein</fullName>
    </submittedName>
</protein>
<feature type="non-terminal residue" evidence="2">
    <location>
        <position position="1"/>
    </location>
</feature>
<evidence type="ECO:0000313" key="3">
    <source>
        <dbReference type="Proteomes" id="UP001303115"/>
    </source>
</evidence>
<comment type="caution">
    <text evidence="2">The sequence shown here is derived from an EMBL/GenBank/DDBJ whole genome shotgun (WGS) entry which is preliminary data.</text>
</comment>
<dbReference type="EMBL" id="MU854699">
    <property type="protein sequence ID" value="KAK4031804.1"/>
    <property type="molecule type" value="Genomic_DNA"/>
</dbReference>
<reference evidence="3" key="1">
    <citation type="journal article" date="2023" name="Mol. Phylogenet. Evol.">
        <title>Genome-scale phylogeny and comparative genomics of the fungal order Sordariales.</title>
        <authorList>
            <person name="Hensen N."/>
            <person name="Bonometti L."/>
            <person name="Westerberg I."/>
            <person name="Brannstrom I.O."/>
            <person name="Guillou S."/>
            <person name="Cros-Aarteil S."/>
            <person name="Calhoun S."/>
            <person name="Haridas S."/>
            <person name="Kuo A."/>
            <person name="Mondo S."/>
            <person name="Pangilinan J."/>
            <person name="Riley R."/>
            <person name="LaButti K."/>
            <person name="Andreopoulos B."/>
            <person name="Lipzen A."/>
            <person name="Chen C."/>
            <person name="Yan M."/>
            <person name="Daum C."/>
            <person name="Ng V."/>
            <person name="Clum A."/>
            <person name="Steindorff A."/>
            <person name="Ohm R.A."/>
            <person name="Martin F."/>
            <person name="Silar P."/>
            <person name="Natvig D.O."/>
            <person name="Lalanne C."/>
            <person name="Gautier V."/>
            <person name="Ament-Velasquez S.L."/>
            <person name="Kruys A."/>
            <person name="Hutchinson M.I."/>
            <person name="Powell A.J."/>
            <person name="Barry K."/>
            <person name="Miller A.N."/>
            <person name="Grigoriev I.V."/>
            <person name="Debuchy R."/>
            <person name="Gladieux P."/>
            <person name="Hiltunen Thoren M."/>
            <person name="Johannesson H."/>
        </authorList>
    </citation>
    <scope>NUCLEOTIDE SEQUENCE [LARGE SCALE GENOMIC DNA]</scope>
    <source>
        <strain evidence="3">CBS 284.82</strain>
    </source>
</reference>
<dbReference type="Proteomes" id="UP001303115">
    <property type="component" value="Unassembled WGS sequence"/>
</dbReference>
<feature type="region of interest" description="Disordered" evidence="1">
    <location>
        <begin position="1"/>
        <end position="23"/>
    </location>
</feature>
<dbReference type="AlphaFoldDB" id="A0AAN6P4V4"/>
<evidence type="ECO:0000256" key="1">
    <source>
        <dbReference type="SAM" id="MobiDB-lite"/>
    </source>
</evidence>
<proteinExistence type="predicted"/>
<keyword evidence="3" id="KW-1185">Reference proteome</keyword>
<accession>A0AAN6P4V4</accession>